<dbReference type="GO" id="GO:0005886">
    <property type="term" value="C:plasma membrane"/>
    <property type="evidence" value="ECO:0007669"/>
    <property type="project" value="TreeGrafter"/>
</dbReference>
<evidence type="ECO:0000313" key="5">
    <source>
        <dbReference type="EMBL" id="ADI01185.1"/>
    </source>
</evidence>
<dbReference type="Pfam" id="PF05157">
    <property type="entry name" value="MshEN"/>
    <property type="match status" value="1"/>
</dbReference>
<dbReference type="Pfam" id="PF00437">
    <property type="entry name" value="T2SSE"/>
    <property type="match status" value="1"/>
</dbReference>
<dbReference type="InterPro" id="IPR027417">
    <property type="entry name" value="P-loop_NTPase"/>
</dbReference>
<feature type="domain" description="AAA+ ATPase" evidence="4">
    <location>
        <begin position="362"/>
        <end position="579"/>
    </location>
</feature>
<dbReference type="eggNOG" id="COG2804">
    <property type="taxonomic scope" value="Bacteria"/>
</dbReference>
<evidence type="ECO:0000256" key="1">
    <source>
        <dbReference type="ARBA" id="ARBA00006611"/>
    </source>
</evidence>
<dbReference type="SUPFAM" id="SSF52540">
    <property type="entry name" value="P-loop containing nucleoside triphosphate hydrolases"/>
    <property type="match status" value="1"/>
</dbReference>
<protein>
    <submittedName>
        <fullName evidence="5">Type II secretion system protein E</fullName>
    </submittedName>
</protein>
<keyword evidence="2" id="KW-0547">Nucleotide-binding</keyword>
<comment type="similarity">
    <text evidence="1">Belongs to the GSP E family.</text>
</comment>
<sequence>MVGRTWDANSTDLGVKRLEHPCPSVRICVNLWLYINEYQCLSVKICVNLWLQIGCGTGIIFLDCEEKGVMQVRRTLGDVLREAGMITASQLVSSLKEQNKTGEPLSTILIRKGYVTEQEIVDTLTATLGIPTTRLDPRMVEAEAMGMLPSYLIWHYQILPLTRQGQHLTLAMVDPLDEKAIEEVQNATGLEVVPVVVRQSDLTWAAGQCVFSSSSRMRREEARLDETSVVRVLDSLFVQAFQCRASDIHIQPEVEAIRIRFRVDGSLFDVLHLPVSMGPGLVSRIKVMANLDISEKRLPQDGRIKLEIERHSIDLRVAVIPTVYGEQVVLRVLDQTRGILDIEGLRLESSNFERFMSLLACPHGILLVTGPTGSGKTTTLYTMLRFLNSPDRCIITLEDPVEYSLAGITQIQMNPRIGLTFSDGLRAVFRQDPDIIMVGEIRDTETAHLAVQAAMTGHLVLSTLHTNTAVGSITRLLDMGIEPYLICSSLRGVVAQRLVRMICSLCAEEYLLDEFTAVRIGMPELTGKRFRRGRGCHSCRMTGYQGRVAVQEVLVLNHDLRGMVMSDSFTEEEMETAAREQGMTTLLEDGIRKAREGLTSLDEVMRVVYLGN</sequence>
<dbReference type="HOGENOM" id="CLU_013446_10_3_9"/>
<dbReference type="KEGG" id="slp:Slip_0401"/>
<dbReference type="GO" id="GO:0016887">
    <property type="term" value="F:ATP hydrolysis activity"/>
    <property type="evidence" value="ECO:0007669"/>
    <property type="project" value="TreeGrafter"/>
</dbReference>
<dbReference type="FunFam" id="3.40.50.300:FF:000398">
    <property type="entry name" value="Type IV pilus assembly ATPase PilB"/>
    <property type="match status" value="1"/>
</dbReference>
<dbReference type="SUPFAM" id="SSF160246">
    <property type="entry name" value="EspE N-terminal domain-like"/>
    <property type="match status" value="1"/>
</dbReference>
<dbReference type="AlphaFoldDB" id="D7CKF0"/>
<dbReference type="Proteomes" id="UP000000378">
    <property type="component" value="Chromosome"/>
</dbReference>
<dbReference type="SMART" id="SM00382">
    <property type="entry name" value="AAA"/>
    <property type="match status" value="1"/>
</dbReference>
<evidence type="ECO:0000259" key="4">
    <source>
        <dbReference type="SMART" id="SM00382"/>
    </source>
</evidence>
<keyword evidence="3" id="KW-0067">ATP-binding</keyword>
<dbReference type="STRING" id="643648.Slip_0401"/>
<reference evidence="6" key="1">
    <citation type="journal article" date="2010" name="Stand. Genomic Sci.">
        <title>Complete genome sequence of Syntrophothermus lipocalidus type strain (TGB-C1T).</title>
        <authorList>
            <consortium name="US DOE Joint Genome Institute (JGI-PGF)"/>
            <person name="Djao O."/>
            <person name="Zhang X."/>
            <person name="Lucas S."/>
            <person name="Lapidus A."/>
            <person name="Glavina Del Rio T."/>
            <person name="Nolan M."/>
            <person name="Tice H."/>
            <person name="Cheng J."/>
            <person name="Han C."/>
            <person name="Tapia R."/>
            <person name="Goodwin L."/>
            <person name="Pitluck S."/>
            <person name="Liolios K."/>
            <person name="Ivanova N."/>
            <person name="Mavromatis K."/>
            <person name="Mikhailova N."/>
            <person name="Ovchinnikova G."/>
            <person name="Pati A."/>
            <person name="Brambilla E."/>
            <person name="Chen A."/>
            <person name="Palaniappan K."/>
            <person name="Land M."/>
            <person name="Hauser L."/>
            <person name="Chang Y."/>
            <person name="Jeffries C."/>
            <person name="Rohde M."/>
            <person name="Sikorski J."/>
            <person name="Spring S."/>
            <person name="Goker M."/>
            <person name="Detter J."/>
            <person name="Woyke T."/>
            <person name="Bristow J."/>
            <person name="Eisen J."/>
            <person name="Markowitz V."/>
            <person name="Hugenholtz P."/>
            <person name="Kyrpides N."/>
            <person name="Klenk H."/>
        </authorList>
    </citation>
    <scope>NUCLEOTIDE SEQUENCE [LARGE SCALE GENOMIC DNA]</scope>
    <source>
        <strain evidence="6">DSM 12680 / TGB-C1</strain>
    </source>
</reference>
<dbReference type="InterPro" id="IPR001482">
    <property type="entry name" value="T2SS/T4SS_dom"/>
</dbReference>
<name>D7CKF0_SYNLT</name>
<dbReference type="GO" id="GO:0005524">
    <property type="term" value="F:ATP binding"/>
    <property type="evidence" value="ECO:0007669"/>
    <property type="project" value="UniProtKB-KW"/>
</dbReference>
<evidence type="ECO:0000256" key="2">
    <source>
        <dbReference type="ARBA" id="ARBA00022741"/>
    </source>
</evidence>
<evidence type="ECO:0000313" key="6">
    <source>
        <dbReference type="Proteomes" id="UP000000378"/>
    </source>
</evidence>
<proteinExistence type="inferred from homology"/>
<dbReference type="InterPro" id="IPR003593">
    <property type="entry name" value="AAA+_ATPase"/>
</dbReference>
<reference evidence="5 6" key="2">
    <citation type="journal article" date="2010" name="Stand. Genomic Sci.">
        <title>Complete genome sequence of Syntrophothermus lipocalidus type strain (TGB-C1).</title>
        <authorList>
            <person name="Djao O.D."/>
            <person name="Zhang X."/>
            <person name="Lucas S."/>
            <person name="Lapidus A."/>
            <person name="Del Rio T.G."/>
            <person name="Nolan M."/>
            <person name="Tice H."/>
            <person name="Cheng J.F."/>
            <person name="Han C."/>
            <person name="Tapia R."/>
            <person name="Goodwin L."/>
            <person name="Pitluck S."/>
            <person name="Liolios K."/>
            <person name="Ivanova N."/>
            <person name="Mavromatis K."/>
            <person name="Mikhailova N."/>
            <person name="Ovchinnikova G."/>
            <person name="Pati A."/>
            <person name="Brambilla E."/>
            <person name="Chen A."/>
            <person name="Palaniappan K."/>
            <person name="Land M."/>
            <person name="Hauser L."/>
            <person name="Chang Y.J."/>
            <person name="Jeffries C.D."/>
            <person name="Rohde M."/>
            <person name="Sikorski J."/>
            <person name="Spring S."/>
            <person name="Goker M."/>
            <person name="Detter J.C."/>
            <person name="Woyke T."/>
            <person name="Bristow J."/>
            <person name="Eisen J.A."/>
            <person name="Markowitz V."/>
            <person name="Hugenholtz P."/>
            <person name="Kyrpides N.C."/>
            <person name="Klenk H.P."/>
        </authorList>
    </citation>
    <scope>NUCLEOTIDE SEQUENCE [LARGE SCALE GENOMIC DNA]</scope>
    <source>
        <strain evidence="6">DSM 12680 / TGB-C1</strain>
    </source>
</reference>
<dbReference type="CDD" id="cd01129">
    <property type="entry name" value="PulE-GspE-like"/>
    <property type="match status" value="1"/>
</dbReference>
<dbReference type="PANTHER" id="PTHR30258:SF2">
    <property type="entry name" value="COMG OPERON PROTEIN 1"/>
    <property type="match status" value="1"/>
</dbReference>
<dbReference type="InterPro" id="IPR007831">
    <property type="entry name" value="T2SS_GspE_N"/>
</dbReference>
<dbReference type="Gene3D" id="3.30.300.160">
    <property type="entry name" value="Type II secretion system, protein E, N-terminal domain"/>
    <property type="match status" value="1"/>
</dbReference>
<evidence type="ECO:0000256" key="3">
    <source>
        <dbReference type="ARBA" id="ARBA00022840"/>
    </source>
</evidence>
<accession>D7CKF0</accession>
<organism evidence="5 6">
    <name type="scientific">Syntrophothermus lipocalidus (strain DSM 12680 / TGB-C1)</name>
    <dbReference type="NCBI Taxonomy" id="643648"/>
    <lineage>
        <taxon>Bacteria</taxon>
        <taxon>Bacillati</taxon>
        <taxon>Bacillota</taxon>
        <taxon>Clostridia</taxon>
        <taxon>Eubacteriales</taxon>
        <taxon>Syntrophomonadaceae</taxon>
        <taxon>Syntrophothermus</taxon>
    </lineage>
</organism>
<dbReference type="InterPro" id="IPR037257">
    <property type="entry name" value="T2SS_E_N_sf"/>
</dbReference>
<dbReference type="PANTHER" id="PTHR30258">
    <property type="entry name" value="TYPE II SECRETION SYSTEM PROTEIN GSPE-RELATED"/>
    <property type="match status" value="1"/>
</dbReference>
<keyword evidence="6" id="KW-1185">Reference proteome</keyword>
<gene>
    <name evidence="5" type="ordered locus">Slip_0401</name>
</gene>
<dbReference type="Gene3D" id="3.30.450.90">
    <property type="match status" value="1"/>
</dbReference>
<dbReference type="Gene3D" id="3.40.50.300">
    <property type="entry name" value="P-loop containing nucleotide triphosphate hydrolases"/>
    <property type="match status" value="1"/>
</dbReference>
<dbReference type="EMBL" id="CP002048">
    <property type="protein sequence ID" value="ADI01185.1"/>
    <property type="molecule type" value="Genomic_DNA"/>
</dbReference>
<dbReference type="OrthoDB" id="9808272at2"/>